<protein>
    <submittedName>
        <fullName evidence="6">Cytochrome c</fullName>
    </submittedName>
</protein>
<dbReference type="PANTHER" id="PTHR35008">
    <property type="entry name" value="BLL4482 PROTEIN-RELATED"/>
    <property type="match status" value="1"/>
</dbReference>
<dbReference type="InterPro" id="IPR009056">
    <property type="entry name" value="Cyt_c-like_dom"/>
</dbReference>
<evidence type="ECO:0000313" key="6">
    <source>
        <dbReference type="EMBL" id="TQV74231.1"/>
    </source>
</evidence>
<accession>A0A545TAI7</accession>
<gene>
    <name evidence="6" type="ORF">FKG94_16630</name>
</gene>
<sequence length="196" mass="21488">MKIDGRFITIAGVFSVLFGCSTAFNPLDEYEALEPSTILEAPVPLRNNPDTVKGRYLVEILGCATCHTDGALVGQPNAERRLAGSRVGIAYTSPFEGTLPGIVYPANLTPDPETGIGAWEQEQLVRMIKTGISRHGSRRLPVMPWPAYAKLSEEDARAIAAYLLSLEPVAHEVPEHVWPGQRSRAPYVHFGTYRSK</sequence>
<evidence type="ECO:0000256" key="1">
    <source>
        <dbReference type="ARBA" id="ARBA00022617"/>
    </source>
</evidence>
<dbReference type="Gene3D" id="1.10.760.10">
    <property type="entry name" value="Cytochrome c-like domain"/>
    <property type="match status" value="1"/>
</dbReference>
<feature type="domain" description="Cytochrome c" evidence="5">
    <location>
        <begin position="49"/>
        <end position="167"/>
    </location>
</feature>
<dbReference type="GO" id="GO:0046872">
    <property type="term" value="F:metal ion binding"/>
    <property type="evidence" value="ECO:0007669"/>
    <property type="project" value="UniProtKB-KW"/>
</dbReference>
<dbReference type="PROSITE" id="PS51257">
    <property type="entry name" value="PROKAR_LIPOPROTEIN"/>
    <property type="match status" value="1"/>
</dbReference>
<dbReference type="GO" id="GO:0009055">
    <property type="term" value="F:electron transfer activity"/>
    <property type="evidence" value="ECO:0007669"/>
    <property type="project" value="InterPro"/>
</dbReference>
<dbReference type="RefSeq" id="WP_142905454.1">
    <property type="nucleotide sequence ID" value="NZ_ML660096.1"/>
</dbReference>
<dbReference type="AlphaFoldDB" id="A0A545TAI7"/>
<dbReference type="OrthoDB" id="9811281at2"/>
<evidence type="ECO:0000256" key="4">
    <source>
        <dbReference type="PROSITE-ProRule" id="PRU00433"/>
    </source>
</evidence>
<dbReference type="EMBL" id="VHSG01000017">
    <property type="protein sequence ID" value="TQV74231.1"/>
    <property type="molecule type" value="Genomic_DNA"/>
</dbReference>
<comment type="caution">
    <text evidence="6">The sequence shown here is derived from an EMBL/GenBank/DDBJ whole genome shotgun (WGS) entry which is preliminary data.</text>
</comment>
<evidence type="ECO:0000256" key="3">
    <source>
        <dbReference type="ARBA" id="ARBA00023004"/>
    </source>
</evidence>
<dbReference type="GO" id="GO:0020037">
    <property type="term" value="F:heme binding"/>
    <property type="evidence" value="ECO:0007669"/>
    <property type="project" value="InterPro"/>
</dbReference>
<proteinExistence type="predicted"/>
<dbReference type="PANTHER" id="PTHR35008:SF4">
    <property type="entry name" value="BLL4482 PROTEIN"/>
    <property type="match status" value="1"/>
</dbReference>
<keyword evidence="1 4" id="KW-0349">Heme</keyword>
<organism evidence="6 7">
    <name type="scientific">Exilibacterium tricleocarpae</name>
    <dbReference type="NCBI Taxonomy" id="2591008"/>
    <lineage>
        <taxon>Bacteria</taxon>
        <taxon>Pseudomonadati</taxon>
        <taxon>Pseudomonadota</taxon>
        <taxon>Gammaproteobacteria</taxon>
        <taxon>Cellvibrionales</taxon>
        <taxon>Cellvibrionaceae</taxon>
        <taxon>Exilibacterium</taxon>
    </lineage>
</organism>
<evidence type="ECO:0000259" key="5">
    <source>
        <dbReference type="PROSITE" id="PS51007"/>
    </source>
</evidence>
<dbReference type="Pfam" id="PF00034">
    <property type="entry name" value="Cytochrom_C"/>
    <property type="match status" value="1"/>
</dbReference>
<reference evidence="6 7" key="1">
    <citation type="submission" date="2019-06" db="EMBL/GenBank/DDBJ databases">
        <title>Whole genome sequence for Cellvibrionaceae sp. R142.</title>
        <authorList>
            <person name="Wang G."/>
        </authorList>
    </citation>
    <scope>NUCLEOTIDE SEQUENCE [LARGE SCALE GENOMIC DNA]</scope>
    <source>
        <strain evidence="6 7">R142</strain>
    </source>
</reference>
<dbReference type="InterPro" id="IPR051459">
    <property type="entry name" value="Cytochrome_c-type_DH"/>
</dbReference>
<name>A0A545TAI7_9GAMM</name>
<keyword evidence="7" id="KW-1185">Reference proteome</keyword>
<keyword evidence="3 4" id="KW-0408">Iron</keyword>
<dbReference type="SUPFAM" id="SSF46626">
    <property type="entry name" value="Cytochrome c"/>
    <property type="match status" value="1"/>
</dbReference>
<evidence type="ECO:0000313" key="7">
    <source>
        <dbReference type="Proteomes" id="UP000319732"/>
    </source>
</evidence>
<evidence type="ECO:0000256" key="2">
    <source>
        <dbReference type="ARBA" id="ARBA00022723"/>
    </source>
</evidence>
<keyword evidence="2 4" id="KW-0479">Metal-binding</keyword>
<dbReference type="Proteomes" id="UP000319732">
    <property type="component" value="Unassembled WGS sequence"/>
</dbReference>
<dbReference type="InterPro" id="IPR036909">
    <property type="entry name" value="Cyt_c-like_dom_sf"/>
</dbReference>
<dbReference type="PROSITE" id="PS51007">
    <property type="entry name" value="CYTC"/>
    <property type="match status" value="1"/>
</dbReference>